<proteinExistence type="predicted"/>
<evidence type="ECO:0000313" key="2">
    <source>
        <dbReference type="EMBL" id="KAL1407791.1"/>
    </source>
</evidence>
<organism evidence="2 3">
    <name type="scientific">Vanrija albida</name>
    <dbReference type="NCBI Taxonomy" id="181172"/>
    <lineage>
        <taxon>Eukaryota</taxon>
        <taxon>Fungi</taxon>
        <taxon>Dikarya</taxon>
        <taxon>Basidiomycota</taxon>
        <taxon>Agaricomycotina</taxon>
        <taxon>Tremellomycetes</taxon>
        <taxon>Trichosporonales</taxon>
        <taxon>Trichosporonaceae</taxon>
        <taxon>Vanrija</taxon>
    </lineage>
</organism>
<dbReference type="GeneID" id="95988269"/>
<comment type="caution">
    <text evidence="2">The sequence shown here is derived from an EMBL/GenBank/DDBJ whole genome shotgun (WGS) entry which is preliminary data.</text>
</comment>
<keyword evidence="3" id="KW-1185">Reference proteome</keyword>
<feature type="region of interest" description="Disordered" evidence="1">
    <location>
        <begin position="191"/>
        <end position="210"/>
    </location>
</feature>
<feature type="region of interest" description="Disordered" evidence="1">
    <location>
        <begin position="1"/>
        <end position="23"/>
    </location>
</feature>
<dbReference type="EMBL" id="JBBXJM010000005">
    <property type="protein sequence ID" value="KAL1407791.1"/>
    <property type="molecule type" value="Genomic_DNA"/>
</dbReference>
<dbReference type="RefSeq" id="XP_069207735.1">
    <property type="nucleotide sequence ID" value="XM_069355664.1"/>
</dbReference>
<reference evidence="2 3" key="1">
    <citation type="submission" date="2023-08" db="EMBL/GenBank/DDBJ databases">
        <title>Annotated Genome Sequence of Vanrija albida AlHP1.</title>
        <authorList>
            <person name="Herzog R."/>
        </authorList>
    </citation>
    <scope>NUCLEOTIDE SEQUENCE [LARGE SCALE GENOMIC DNA]</scope>
    <source>
        <strain evidence="2 3">AlHP1</strain>
    </source>
</reference>
<feature type="compositionally biased region" description="Basic and acidic residues" evidence="1">
    <location>
        <begin position="9"/>
        <end position="23"/>
    </location>
</feature>
<protein>
    <submittedName>
        <fullName evidence="2">Uncharacterized protein</fullName>
    </submittedName>
</protein>
<evidence type="ECO:0000256" key="1">
    <source>
        <dbReference type="SAM" id="MobiDB-lite"/>
    </source>
</evidence>
<accession>A0ABR3PZU0</accession>
<gene>
    <name evidence="2" type="ORF">Q8F55_007226</name>
</gene>
<feature type="region of interest" description="Disordered" evidence="1">
    <location>
        <begin position="129"/>
        <end position="149"/>
    </location>
</feature>
<dbReference type="Proteomes" id="UP001565368">
    <property type="component" value="Unassembled WGS sequence"/>
</dbReference>
<name>A0ABR3PZU0_9TREE</name>
<sequence>MAPPPATRAESRRQAAVKLEEDERKQRAAAWVNSLGAINDAILKPEHASPFPELEVDVLGRASRSFLATVNAHAHALAATTPSPPTQAARERSAQRFEFIKSIRAQWCETTCAHEDVYCRVRGVAEVIDEEGSDGESSSSAADRKEIEADMHVNKKARVEAEPSPSRSASLVEVGGVPHFTAARWSDMISTAAGSPKPSPTPVPTGNAHKPVPSEIDVLVVGTGRDAHAVGEILERSQRTRVCAVEVDADANAWRPERVLAPSDVAPEYTLGVITSASPAARQIIRNTTVMAWLLIQSGPDDDDLLADLRKTHLPVICAASSRSDPSAFVTASMMGASSCTENALRVFSTLVRDAGASCLLADDMANARYELTMRDCASMCISSLSRGAAVPESDAVRAFVAEIVEVGCGAGLLTREERDEAIADVLADVKPGLELDLGVVAGVIGLAHEHKVEIPRLEFAYALLSAA</sequence>
<evidence type="ECO:0000313" key="3">
    <source>
        <dbReference type="Proteomes" id="UP001565368"/>
    </source>
</evidence>